<name>X0S1Y4_9ZZZZ</name>
<organism evidence="2">
    <name type="scientific">marine sediment metagenome</name>
    <dbReference type="NCBI Taxonomy" id="412755"/>
    <lineage>
        <taxon>unclassified sequences</taxon>
        <taxon>metagenomes</taxon>
        <taxon>ecological metagenomes</taxon>
    </lineage>
</organism>
<reference evidence="2" key="1">
    <citation type="journal article" date="2014" name="Front. Microbiol.">
        <title>High frequency of phylogenetically diverse reductive dehalogenase-homologous genes in deep subseafloor sedimentary metagenomes.</title>
        <authorList>
            <person name="Kawai M."/>
            <person name="Futagami T."/>
            <person name="Toyoda A."/>
            <person name="Takaki Y."/>
            <person name="Nishi S."/>
            <person name="Hori S."/>
            <person name="Arai W."/>
            <person name="Tsubouchi T."/>
            <person name="Morono Y."/>
            <person name="Uchiyama I."/>
            <person name="Ito T."/>
            <person name="Fujiyama A."/>
            <person name="Inagaki F."/>
            <person name="Takami H."/>
        </authorList>
    </citation>
    <scope>NUCLEOTIDE SEQUENCE</scope>
    <source>
        <strain evidence="2">Expedition CK06-06</strain>
    </source>
</reference>
<evidence type="ECO:0000313" key="2">
    <source>
        <dbReference type="EMBL" id="GAF69271.1"/>
    </source>
</evidence>
<feature type="non-terminal residue" evidence="2">
    <location>
        <position position="1"/>
    </location>
</feature>
<accession>X0S1Y4</accession>
<feature type="compositionally biased region" description="Basic and acidic residues" evidence="1">
    <location>
        <begin position="15"/>
        <end position="28"/>
    </location>
</feature>
<feature type="region of interest" description="Disordered" evidence="1">
    <location>
        <begin position="1"/>
        <end position="40"/>
    </location>
</feature>
<feature type="compositionally biased region" description="Gly residues" evidence="1">
    <location>
        <begin position="30"/>
        <end position="40"/>
    </location>
</feature>
<evidence type="ECO:0000256" key="1">
    <source>
        <dbReference type="SAM" id="MobiDB-lite"/>
    </source>
</evidence>
<dbReference type="AlphaFoldDB" id="X0S1Y4"/>
<dbReference type="EMBL" id="BARS01009053">
    <property type="protein sequence ID" value="GAF69271.1"/>
    <property type="molecule type" value="Genomic_DNA"/>
</dbReference>
<protein>
    <submittedName>
        <fullName evidence="2">Uncharacterized protein</fullName>
    </submittedName>
</protein>
<comment type="caution">
    <text evidence="2">The sequence shown here is derived from an EMBL/GenBank/DDBJ whole genome shotgun (WGS) entry which is preliminary data.</text>
</comment>
<proteinExistence type="predicted"/>
<gene>
    <name evidence="2" type="ORF">S01H1_17116</name>
</gene>
<sequence>VQYIKAELPAPGTDVRYDERPAPQDRTRAGGTGKGQVGST</sequence>